<evidence type="ECO:0000256" key="3">
    <source>
        <dbReference type="ARBA" id="ARBA00004906"/>
    </source>
</evidence>
<dbReference type="Pfam" id="PF19422">
    <property type="entry name" value="Ariadne"/>
    <property type="match status" value="1"/>
</dbReference>
<feature type="coiled-coil region" evidence="12">
    <location>
        <begin position="805"/>
        <end position="878"/>
    </location>
</feature>
<gene>
    <name evidence="14" type="ORF">RHGRI_013647</name>
</gene>
<dbReference type="Pfam" id="PF21235">
    <property type="entry name" value="UBA_ARI1"/>
    <property type="match status" value="1"/>
</dbReference>
<dbReference type="AlphaFoldDB" id="A0AAV6K6C1"/>
<comment type="catalytic activity">
    <reaction evidence="1">
        <text>[E2 ubiquitin-conjugating enzyme]-S-ubiquitinyl-L-cysteine + [acceptor protein]-L-lysine = [E2 ubiquitin-conjugating enzyme]-L-cysteine + [acceptor protein]-N(6)-ubiquitinyl-L-lysine.</text>
        <dbReference type="EC" id="2.3.2.31"/>
    </reaction>
</comment>
<dbReference type="InterPro" id="IPR002867">
    <property type="entry name" value="IBR_dom"/>
</dbReference>
<proteinExistence type="inferred from homology"/>
<evidence type="ECO:0000256" key="7">
    <source>
        <dbReference type="ARBA" id="ARBA00022723"/>
    </source>
</evidence>
<dbReference type="Gene3D" id="1.20.120.1750">
    <property type="match status" value="1"/>
</dbReference>
<dbReference type="SUPFAM" id="SSF57850">
    <property type="entry name" value="RING/U-box"/>
    <property type="match status" value="3"/>
</dbReference>
<protein>
    <recommendedName>
        <fullName evidence="5">RBR-type E3 ubiquitin transferase</fullName>
        <ecNumber evidence="5">2.3.2.31</ecNumber>
    </recommendedName>
</protein>
<keyword evidence="15" id="KW-1185">Reference proteome</keyword>
<keyword evidence="9" id="KW-0863">Zinc-finger</keyword>
<dbReference type="InterPro" id="IPR048962">
    <property type="entry name" value="ARIH1-like_UBL"/>
</dbReference>
<dbReference type="InterPro" id="IPR054694">
    <property type="entry name" value="Parkin-like_IBR"/>
</dbReference>
<dbReference type="GO" id="GO:0008270">
    <property type="term" value="F:zinc ion binding"/>
    <property type="evidence" value="ECO:0007669"/>
    <property type="project" value="UniProtKB-KW"/>
</dbReference>
<dbReference type="EMBL" id="JACTNZ010000005">
    <property type="protein sequence ID" value="KAG5548018.1"/>
    <property type="molecule type" value="Genomic_DNA"/>
</dbReference>
<evidence type="ECO:0000256" key="12">
    <source>
        <dbReference type="SAM" id="Coils"/>
    </source>
</evidence>
<keyword evidence="8" id="KW-0677">Repeat</keyword>
<dbReference type="InterPro" id="IPR031127">
    <property type="entry name" value="E3_UB_ligase_RBR"/>
</dbReference>
<dbReference type="Proteomes" id="UP000823749">
    <property type="component" value="Chromosome 5"/>
</dbReference>
<evidence type="ECO:0000256" key="10">
    <source>
        <dbReference type="ARBA" id="ARBA00022786"/>
    </source>
</evidence>
<keyword evidence="11" id="KW-0862">Zinc</keyword>
<evidence type="ECO:0000313" key="15">
    <source>
        <dbReference type="Proteomes" id="UP000823749"/>
    </source>
</evidence>
<accession>A0AAV6K6C1</accession>
<evidence type="ECO:0000256" key="6">
    <source>
        <dbReference type="ARBA" id="ARBA00022679"/>
    </source>
</evidence>
<comment type="similarity">
    <text evidence="4">Belongs to the RBR family. Ariadne subfamily.</text>
</comment>
<dbReference type="InterPro" id="IPR045840">
    <property type="entry name" value="Ariadne"/>
</dbReference>
<evidence type="ECO:0000256" key="11">
    <source>
        <dbReference type="ARBA" id="ARBA00022833"/>
    </source>
</evidence>
<comment type="pathway">
    <text evidence="3">Protein modification; protein ubiquitination.</text>
</comment>
<dbReference type="CDD" id="cd22586">
    <property type="entry name" value="Rcat_RBR_ARI1-like"/>
    <property type="match status" value="1"/>
</dbReference>
<comment type="cofactor">
    <cofactor evidence="2">
        <name>Zn(2+)</name>
        <dbReference type="ChEBI" id="CHEBI:29105"/>
    </cofactor>
</comment>
<sequence>MEDNTSNEDDYYLSDRESFDGLDSFEPDLHCGPSKRPSCKVITKESLLAAQREDLRRVMDLLSLREHHARTLLIYYRWNAEKLFAVFVEKGKDCLFAEAGLSVVENHDLDSQPPPTVLCNICMEDVPGIEVTKMDCGHSFCNEYSAALYKVDECAPNFVVNNSGDISVRPYGTATLPQQEIDLLKVVKKASDPDSSGRLGLQLLLISQVPDVLKKGWTGHFVVKINEGQSKRIQCMAHKCNAICNEAIVRNLVSKMHPHLAEKFDRFLLESYIEDNKMVKWCPSTPHCGNAIRVEEDEFCEVQCSCGLQFCFSCLAVAHSPCSCSMWEIWTKKCRDESATVKWITVHTKPCPKCHKAVEKNGGCNLVRCICGQRFCWLCGGATGRDHTYTHITGHSCGRYEGDEKKTELGKCYLYRYMHYHSRYKAHIDSFKRECKLKSTLKRKVVNLGKMDSQIRDFRWVKNGLYRLSISRRVLTYSYAFAYVMFGDELFKDEMTKEEREIKQRLFEDQQQQLEANVEKLSNFLEVPFDQFTEDKVMEIRMQVINLSVITDNRCKKMYECIENDLLGSLQFGIHNIAPYHSKGIEKATELSVCWNPNVTNTHKHQSSDYHAKGKSKLAIPETQALQLKDVNKLSVHHFDCLVTTETSAKYLLDSKHRVLAKLRDDRGAVVEGEPSRKRQMVTREEDTSTLVDSLMFGAQGVVISELPQVVGGKRTEEVIDVSPLPSASKSKEHVNDDGPSIQADPNEALNKLVEFGFPGDVRMLDDVSDKELCVKTLESLGQTTLHTYATAIRCFANFKHSKVMEEMIRKMDAKKEDLAALLNEEREEKEKLEEELALRNGQFQSLTDTVFARDREVASLNQEMERLQKSMSSAKEVGAVEYQKSQAFTDSMTMYFFDGFEVFRRRAMSSYPKVDLTQFEVDDDLQSLMMVEEEEKGGELADDEASKVETSIIAETRVEKSLS</sequence>
<name>A0AAV6K6C1_9ERIC</name>
<comment type="caution">
    <text evidence="14">The sequence shown here is derived from an EMBL/GenBank/DDBJ whole genome shotgun (WGS) entry which is preliminary data.</text>
</comment>
<evidence type="ECO:0000313" key="14">
    <source>
        <dbReference type="EMBL" id="KAG5548018.1"/>
    </source>
</evidence>
<evidence type="ECO:0000259" key="13">
    <source>
        <dbReference type="PROSITE" id="PS51873"/>
    </source>
</evidence>
<dbReference type="Gene3D" id="2.40.37.10">
    <property type="entry name" value="Lyase, Ornithine Decarboxylase, Chain A, domain 1"/>
    <property type="match status" value="1"/>
</dbReference>
<dbReference type="PROSITE" id="PS51873">
    <property type="entry name" value="TRIAD"/>
    <property type="match status" value="1"/>
</dbReference>
<keyword evidence="12" id="KW-0175">Coiled coil</keyword>
<dbReference type="FunFam" id="1.20.120.1750:FF:000013">
    <property type="entry name" value="RBR-type E3 ubiquitin transferase"/>
    <property type="match status" value="1"/>
</dbReference>
<organism evidence="14 15">
    <name type="scientific">Rhododendron griersonianum</name>
    <dbReference type="NCBI Taxonomy" id="479676"/>
    <lineage>
        <taxon>Eukaryota</taxon>
        <taxon>Viridiplantae</taxon>
        <taxon>Streptophyta</taxon>
        <taxon>Embryophyta</taxon>
        <taxon>Tracheophyta</taxon>
        <taxon>Spermatophyta</taxon>
        <taxon>Magnoliopsida</taxon>
        <taxon>eudicotyledons</taxon>
        <taxon>Gunneridae</taxon>
        <taxon>Pentapetalae</taxon>
        <taxon>asterids</taxon>
        <taxon>Ericales</taxon>
        <taxon>Ericaceae</taxon>
        <taxon>Ericoideae</taxon>
        <taxon>Rhodoreae</taxon>
        <taxon>Rhododendron</taxon>
    </lineage>
</organism>
<dbReference type="InterPro" id="IPR044066">
    <property type="entry name" value="TRIAD_supradom"/>
</dbReference>
<keyword evidence="6" id="KW-0808">Transferase</keyword>
<keyword evidence="7" id="KW-0479">Metal-binding</keyword>
<evidence type="ECO:0000256" key="5">
    <source>
        <dbReference type="ARBA" id="ARBA00012251"/>
    </source>
</evidence>
<reference evidence="14" key="1">
    <citation type="submission" date="2020-08" db="EMBL/GenBank/DDBJ databases">
        <title>Plant Genome Project.</title>
        <authorList>
            <person name="Zhang R.-G."/>
        </authorList>
    </citation>
    <scope>NUCLEOTIDE SEQUENCE</scope>
    <source>
        <strain evidence="14">WSP0</strain>
        <tissue evidence="14">Leaf</tissue>
    </source>
</reference>
<dbReference type="EC" id="2.3.2.31" evidence="5"/>
<dbReference type="GO" id="GO:0016567">
    <property type="term" value="P:protein ubiquitination"/>
    <property type="evidence" value="ECO:0007669"/>
    <property type="project" value="InterPro"/>
</dbReference>
<keyword evidence="10" id="KW-0833">Ubl conjugation pathway</keyword>
<dbReference type="PANTHER" id="PTHR11685">
    <property type="entry name" value="RBR FAMILY RING FINGER AND IBR DOMAIN-CONTAINING"/>
    <property type="match status" value="1"/>
</dbReference>
<dbReference type="Pfam" id="PF22605">
    <property type="entry name" value="IBR_2"/>
    <property type="match status" value="1"/>
</dbReference>
<evidence type="ECO:0000256" key="8">
    <source>
        <dbReference type="ARBA" id="ARBA00022737"/>
    </source>
</evidence>
<evidence type="ECO:0000256" key="2">
    <source>
        <dbReference type="ARBA" id="ARBA00001947"/>
    </source>
</evidence>
<evidence type="ECO:0000256" key="4">
    <source>
        <dbReference type="ARBA" id="ARBA00005884"/>
    </source>
</evidence>
<dbReference type="GO" id="GO:0061630">
    <property type="term" value="F:ubiquitin protein ligase activity"/>
    <property type="evidence" value="ECO:0007669"/>
    <property type="project" value="UniProtKB-EC"/>
</dbReference>
<feature type="domain" description="RING-type" evidence="13">
    <location>
        <begin position="188"/>
        <end position="401"/>
    </location>
</feature>
<evidence type="ECO:0000256" key="1">
    <source>
        <dbReference type="ARBA" id="ARBA00001798"/>
    </source>
</evidence>
<evidence type="ECO:0000256" key="9">
    <source>
        <dbReference type="ARBA" id="ARBA00022771"/>
    </source>
</evidence>
<dbReference type="Pfam" id="PF01485">
    <property type="entry name" value="IBR"/>
    <property type="match status" value="1"/>
</dbReference>
<dbReference type="InterPro" id="IPR009006">
    <property type="entry name" value="Ala_racemase/Decarboxylase_C"/>
</dbReference>
<dbReference type="SMART" id="SM00647">
    <property type="entry name" value="IBR"/>
    <property type="match status" value="2"/>
</dbReference>
<dbReference type="CDD" id="cd20346">
    <property type="entry name" value="BRcat_RBR_ANKIB1"/>
    <property type="match status" value="1"/>
</dbReference>